<dbReference type="SUPFAM" id="SSF54909">
    <property type="entry name" value="Dimeric alpha+beta barrel"/>
    <property type="match status" value="1"/>
</dbReference>
<feature type="domain" description="YCII-related" evidence="2">
    <location>
        <begin position="4"/>
        <end position="83"/>
    </location>
</feature>
<proteinExistence type="inferred from homology"/>
<dbReference type="InterPro" id="IPR011008">
    <property type="entry name" value="Dimeric_a/b-barrel"/>
</dbReference>
<evidence type="ECO:0000259" key="2">
    <source>
        <dbReference type="Pfam" id="PF03795"/>
    </source>
</evidence>
<protein>
    <recommendedName>
        <fullName evidence="2">YCII-related domain-containing protein</fullName>
    </recommendedName>
</protein>
<dbReference type="InterPro" id="IPR005545">
    <property type="entry name" value="YCII"/>
</dbReference>
<dbReference type="Proteomes" id="UP000308230">
    <property type="component" value="Unassembled WGS sequence"/>
</dbReference>
<dbReference type="OrthoDB" id="162319at2"/>
<evidence type="ECO:0000313" key="3">
    <source>
        <dbReference type="EMBL" id="TLS36444.1"/>
    </source>
</evidence>
<dbReference type="EMBL" id="SWLG01000010">
    <property type="protein sequence ID" value="TLS36444.1"/>
    <property type="molecule type" value="Genomic_DNA"/>
</dbReference>
<comment type="caution">
    <text evidence="3">The sequence shown here is derived from an EMBL/GenBank/DDBJ whole genome shotgun (WGS) entry which is preliminary data.</text>
</comment>
<sequence length="106" mass="12277">MGKYVAILKDKKQGELTEELLNNHVKHLQNLTANKKLFICGPFKDNDKAMQIFICETNEEAINLVESDPFIKEGYYATYEVNELIEANENNNWLIEIPQTKENLTD</sequence>
<accession>A0A5R9F7G0</accession>
<evidence type="ECO:0000256" key="1">
    <source>
        <dbReference type="ARBA" id="ARBA00007689"/>
    </source>
</evidence>
<dbReference type="Gene3D" id="3.30.70.1060">
    <property type="entry name" value="Dimeric alpha+beta barrel"/>
    <property type="match status" value="1"/>
</dbReference>
<dbReference type="PANTHER" id="PTHR37828:SF1">
    <property type="entry name" value="YCII-RELATED DOMAIN-CONTAINING PROTEIN"/>
    <property type="match status" value="1"/>
</dbReference>
<dbReference type="PANTHER" id="PTHR37828">
    <property type="entry name" value="GSR2449 PROTEIN"/>
    <property type="match status" value="1"/>
</dbReference>
<organism evidence="3 4">
    <name type="scientific">Exobacillus caeni</name>
    <dbReference type="NCBI Taxonomy" id="2574798"/>
    <lineage>
        <taxon>Bacteria</taxon>
        <taxon>Bacillati</taxon>
        <taxon>Bacillota</taxon>
        <taxon>Bacilli</taxon>
        <taxon>Bacillales</taxon>
        <taxon>Guptibacillaceae</taxon>
        <taxon>Exobacillus</taxon>
    </lineage>
</organism>
<reference evidence="3 4" key="1">
    <citation type="submission" date="2019-04" db="EMBL/GenBank/DDBJ databases">
        <title>Bacillus caeni sp. nov., a bacterium isolated from mangrove sediment.</title>
        <authorList>
            <person name="Huang H."/>
            <person name="Mo K."/>
            <person name="Hu Y."/>
        </authorList>
    </citation>
    <scope>NUCLEOTIDE SEQUENCE [LARGE SCALE GENOMIC DNA]</scope>
    <source>
        <strain evidence="3 4">HB172195</strain>
    </source>
</reference>
<name>A0A5R9F7G0_9BACL</name>
<keyword evidence="4" id="KW-1185">Reference proteome</keyword>
<gene>
    <name evidence="3" type="ORF">FCL54_14560</name>
</gene>
<comment type="similarity">
    <text evidence="1">Belongs to the YciI family.</text>
</comment>
<dbReference type="RefSeq" id="WP_138127480.1">
    <property type="nucleotide sequence ID" value="NZ_SWLG01000010.1"/>
</dbReference>
<dbReference type="Pfam" id="PF03795">
    <property type="entry name" value="YCII"/>
    <property type="match status" value="1"/>
</dbReference>
<evidence type="ECO:0000313" key="4">
    <source>
        <dbReference type="Proteomes" id="UP000308230"/>
    </source>
</evidence>
<dbReference type="AlphaFoldDB" id="A0A5R9F7G0"/>